<keyword evidence="2" id="KW-1185">Reference proteome</keyword>
<protein>
    <submittedName>
        <fullName evidence="1">Uncharacterized protein</fullName>
    </submittedName>
</protein>
<name>T1GS22_MEGSC</name>
<dbReference type="EnsemblMetazoa" id="MESCA006470-RA">
    <property type="protein sequence ID" value="MESCA006470-PA"/>
    <property type="gene ID" value="MESCA006470"/>
</dbReference>
<dbReference type="CDD" id="cd09272">
    <property type="entry name" value="RNase_HI_RT_Ty1"/>
    <property type="match status" value="1"/>
</dbReference>
<dbReference type="Proteomes" id="UP000015102">
    <property type="component" value="Unassembled WGS sequence"/>
</dbReference>
<dbReference type="OMA" id="LERMEPM"/>
<reference evidence="2" key="1">
    <citation type="submission" date="2013-02" db="EMBL/GenBank/DDBJ databases">
        <authorList>
            <person name="Hughes D."/>
        </authorList>
    </citation>
    <scope>NUCLEOTIDE SEQUENCE</scope>
    <source>
        <strain>Durham</strain>
        <strain evidence="2">NC isolate 2 -- Noor lab</strain>
    </source>
</reference>
<proteinExistence type="predicted"/>
<accession>T1GS22</accession>
<dbReference type="HOGENOM" id="CLU_2052281_0_0_1"/>
<dbReference type="STRING" id="36166.T1GS22"/>
<sequence>MQLTFTLNKTRHSTSGYITILANGDISCFPQNQRSILLSTTESEYIADCEGVKELVWMVCLYNDLRNSKIISNFFIKESSKFHFIREKFSEKLFNLEYVPSNKQLADILTMVLAKQTFQL</sequence>
<dbReference type="AlphaFoldDB" id="T1GS22"/>
<dbReference type="EMBL" id="CAQQ02074602">
    <property type="status" value="NOT_ANNOTATED_CDS"/>
    <property type="molecule type" value="Genomic_DNA"/>
</dbReference>
<evidence type="ECO:0000313" key="2">
    <source>
        <dbReference type="Proteomes" id="UP000015102"/>
    </source>
</evidence>
<evidence type="ECO:0000313" key="1">
    <source>
        <dbReference type="EnsemblMetazoa" id="MESCA006470-PA"/>
    </source>
</evidence>
<reference evidence="1" key="2">
    <citation type="submission" date="2015-06" db="UniProtKB">
        <authorList>
            <consortium name="EnsemblMetazoa"/>
        </authorList>
    </citation>
    <scope>IDENTIFICATION</scope>
</reference>
<organism evidence="1 2">
    <name type="scientific">Megaselia scalaris</name>
    <name type="common">Humpbacked fly</name>
    <name type="synonym">Phora scalaris</name>
    <dbReference type="NCBI Taxonomy" id="36166"/>
    <lineage>
        <taxon>Eukaryota</taxon>
        <taxon>Metazoa</taxon>
        <taxon>Ecdysozoa</taxon>
        <taxon>Arthropoda</taxon>
        <taxon>Hexapoda</taxon>
        <taxon>Insecta</taxon>
        <taxon>Pterygota</taxon>
        <taxon>Neoptera</taxon>
        <taxon>Endopterygota</taxon>
        <taxon>Diptera</taxon>
        <taxon>Brachycera</taxon>
        <taxon>Muscomorpha</taxon>
        <taxon>Platypezoidea</taxon>
        <taxon>Phoridae</taxon>
        <taxon>Megaseliini</taxon>
        <taxon>Megaselia</taxon>
    </lineage>
</organism>